<reference evidence="1 2" key="1">
    <citation type="submission" date="2014-04" db="EMBL/GenBank/DDBJ databases">
        <authorList>
            <consortium name="DOE Joint Genome Institute"/>
            <person name="Kuo A."/>
            <person name="Kohler A."/>
            <person name="Jargeat P."/>
            <person name="Nagy L.G."/>
            <person name="Floudas D."/>
            <person name="Copeland A."/>
            <person name="Barry K.W."/>
            <person name="Cichocki N."/>
            <person name="Veneault-Fourrey C."/>
            <person name="LaButti K."/>
            <person name="Lindquist E.A."/>
            <person name="Lipzen A."/>
            <person name="Lundell T."/>
            <person name="Morin E."/>
            <person name="Murat C."/>
            <person name="Sun H."/>
            <person name="Tunlid A."/>
            <person name="Henrissat B."/>
            <person name="Grigoriev I.V."/>
            <person name="Hibbett D.S."/>
            <person name="Martin F."/>
            <person name="Nordberg H.P."/>
            <person name="Cantor M.N."/>
            <person name="Hua S.X."/>
        </authorList>
    </citation>
    <scope>NUCLEOTIDE SEQUENCE [LARGE SCALE GENOMIC DNA]</scope>
    <source>
        <strain evidence="1 2">Ve08.2h10</strain>
    </source>
</reference>
<evidence type="ECO:0000313" key="1">
    <source>
        <dbReference type="EMBL" id="KIK97619.1"/>
    </source>
</evidence>
<dbReference type="OrthoDB" id="2688210at2759"/>
<feature type="non-terminal residue" evidence="1">
    <location>
        <position position="1"/>
    </location>
</feature>
<sequence>APCLLPFDNFCELWYFTNNSLADAKQSGTCALDNNYLALFQTPDRMPFFIPAIIAKDKTPVIQDENLTWEQFEQAALQMIDAMHNHEWRDNHIEMHLKLWTALKNHPWHHSHSKYSPKALLRYQGQQRCHWHQLVATPKAFSIAELQQELIEQVCEHLMHQDKVNGIQKLNFVRSLFG</sequence>
<organism evidence="1 2">
    <name type="scientific">Paxillus rubicundulus Ve08.2h10</name>
    <dbReference type="NCBI Taxonomy" id="930991"/>
    <lineage>
        <taxon>Eukaryota</taxon>
        <taxon>Fungi</taxon>
        <taxon>Dikarya</taxon>
        <taxon>Basidiomycota</taxon>
        <taxon>Agaricomycotina</taxon>
        <taxon>Agaricomycetes</taxon>
        <taxon>Agaricomycetidae</taxon>
        <taxon>Boletales</taxon>
        <taxon>Paxilineae</taxon>
        <taxon>Paxillaceae</taxon>
        <taxon>Paxillus</taxon>
    </lineage>
</organism>
<dbReference type="InParanoid" id="A0A0D0E7D4"/>
<name>A0A0D0E7D4_9AGAM</name>
<protein>
    <submittedName>
        <fullName evidence="1">Uncharacterized protein</fullName>
    </submittedName>
</protein>
<accession>A0A0D0E7D4</accession>
<dbReference type="Proteomes" id="UP000054538">
    <property type="component" value="Unassembled WGS sequence"/>
</dbReference>
<dbReference type="AlphaFoldDB" id="A0A0D0E7D4"/>
<proteinExistence type="predicted"/>
<evidence type="ECO:0000313" key="2">
    <source>
        <dbReference type="Proteomes" id="UP000054538"/>
    </source>
</evidence>
<dbReference type="HOGENOM" id="CLU_052398_2_0_1"/>
<dbReference type="EMBL" id="KN824928">
    <property type="protein sequence ID" value="KIK97619.1"/>
    <property type="molecule type" value="Genomic_DNA"/>
</dbReference>
<reference evidence="2" key="2">
    <citation type="submission" date="2015-01" db="EMBL/GenBank/DDBJ databases">
        <title>Evolutionary Origins and Diversification of the Mycorrhizal Mutualists.</title>
        <authorList>
            <consortium name="DOE Joint Genome Institute"/>
            <consortium name="Mycorrhizal Genomics Consortium"/>
            <person name="Kohler A."/>
            <person name="Kuo A."/>
            <person name="Nagy L.G."/>
            <person name="Floudas D."/>
            <person name="Copeland A."/>
            <person name="Barry K.W."/>
            <person name="Cichocki N."/>
            <person name="Veneault-Fourrey C."/>
            <person name="LaButti K."/>
            <person name="Lindquist E.A."/>
            <person name="Lipzen A."/>
            <person name="Lundell T."/>
            <person name="Morin E."/>
            <person name="Murat C."/>
            <person name="Riley R."/>
            <person name="Ohm R."/>
            <person name="Sun H."/>
            <person name="Tunlid A."/>
            <person name="Henrissat B."/>
            <person name="Grigoriev I.V."/>
            <person name="Hibbett D.S."/>
            <person name="Martin F."/>
        </authorList>
    </citation>
    <scope>NUCLEOTIDE SEQUENCE [LARGE SCALE GENOMIC DNA]</scope>
    <source>
        <strain evidence="2">Ve08.2h10</strain>
    </source>
</reference>
<gene>
    <name evidence="1" type="ORF">PAXRUDRAFT_135989</name>
</gene>
<keyword evidence="2" id="KW-1185">Reference proteome</keyword>